<name>A0A4Y1QYL8_PRUDU</name>
<reference evidence="1" key="1">
    <citation type="journal article" date="2019" name="Science">
        <title>Mutation of a bHLH transcription factor allowed almond domestication.</title>
        <authorList>
            <person name="Sanchez-Perez R."/>
            <person name="Pavan S."/>
            <person name="Mazzeo R."/>
            <person name="Moldovan C."/>
            <person name="Aiese Cigliano R."/>
            <person name="Del Cueto J."/>
            <person name="Ricciardi F."/>
            <person name="Lotti C."/>
            <person name="Ricciardi L."/>
            <person name="Dicenta F."/>
            <person name="Lopez-Marques R.L."/>
            <person name="Lindberg Moller B."/>
        </authorList>
    </citation>
    <scope>NUCLEOTIDE SEQUENCE</scope>
</reference>
<accession>A0A4Y1QYL8</accession>
<proteinExistence type="predicted"/>
<organism evidence="1">
    <name type="scientific">Prunus dulcis</name>
    <name type="common">Almond</name>
    <name type="synonym">Amygdalus dulcis</name>
    <dbReference type="NCBI Taxonomy" id="3755"/>
    <lineage>
        <taxon>Eukaryota</taxon>
        <taxon>Viridiplantae</taxon>
        <taxon>Streptophyta</taxon>
        <taxon>Embryophyta</taxon>
        <taxon>Tracheophyta</taxon>
        <taxon>Spermatophyta</taxon>
        <taxon>Magnoliopsida</taxon>
        <taxon>eudicotyledons</taxon>
        <taxon>Gunneridae</taxon>
        <taxon>Pentapetalae</taxon>
        <taxon>rosids</taxon>
        <taxon>fabids</taxon>
        <taxon>Rosales</taxon>
        <taxon>Rosaceae</taxon>
        <taxon>Amygdaloideae</taxon>
        <taxon>Amygdaleae</taxon>
        <taxon>Prunus</taxon>
    </lineage>
</organism>
<dbReference type="EMBL" id="AP019298">
    <property type="protein sequence ID" value="BBG96932.1"/>
    <property type="molecule type" value="Genomic_DNA"/>
</dbReference>
<gene>
    <name evidence="1" type="ORF">Prudu_005897</name>
</gene>
<evidence type="ECO:0000313" key="1">
    <source>
        <dbReference type="EMBL" id="BBG96932.1"/>
    </source>
</evidence>
<dbReference type="AlphaFoldDB" id="A0A4Y1QYL8"/>
<sequence>MNSFEQAATKASICLVDKLATRNKQIHFNPSSLRLMLKTFDNPDLNTSNIECLNTFKNTLILHFLTIHCPENRTTNIS</sequence>
<protein>
    <submittedName>
        <fullName evidence="1">Uncharacterized protein</fullName>
    </submittedName>
</protein>